<proteinExistence type="predicted"/>
<evidence type="ECO:0000256" key="1">
    <source>
        <dbReference type="SAM" id="Coils"/>
    </source>
</evidence>
<dbReference type="STRING" id="1918946.VPAL9027_00354"/>
<accession>A0A1R4B0I1</accession>
<name>A0A1R4B0I1_9VIBR</name>
<dbReference type="RefSeq" id="WP_077311709.1">
    <property type="nucleotide sequence ID" value="NZ_AP024887.1"/>
</dbReference>
<protein>
    <submittedName>
        <fullName evidence="2">Uncharacterized protein</fullName>
    </submittedName>
</protein>
<evidence type="ECO:0000313" key="3">
    <source>
        <dbReference type="Proteomes" id="UP000189475"/>
    </source>
</evidence>
<dbReference type="EMBL" id="FUFT01000001">
    <property type="protein sequence ID" value="SJL82428.1"/>
    <property type="molecule type" value="Genomic_DNA"/>
</dbReference>
<gene>
    <name evidence="2" type="ORF">VPAL9027_00354</name>
</gene>
<reference evidence="2 3" key="1">
    <citation type="submission" date="2017-02" db="EMBL/GenBank/DDBJ databases">
        <authorList>
            <person name="Peterson S.W."/>
        </authorList>
    </citation>
    <scope>NUCLEOTIDE SEQUENCE [LARGE SCALE GENOMIC DNA]</scope>
    <source>
        <strain evidence="2 3">CECT 9027</strain>
    </source>
</reference>
<sequence>MSRTIQALKLITEELEDQGKRIDKLERKVRNLEIRDKVRVQRKKQVDVAKEYNLSPSSISEISKHTH</sequence>
<dbReference type="AlphaFoldDB" id="A0A1R4B0I1"/>
<keyword evidence="1" id="KW-0175">Coiled coil</keyword>
<organism evidence="2 3">
    <name type="scientific">Vibrio palustris</name>
    <dbReference type="NCBI Taxonomy" id="1918946"/>
    <lineage>
        <taxon>Bacteria</taxon>
        <taxon>Pseudomonadati</taxon>
        <taxon>Pseudomonadota</taxon>
        <taxon>Gammaproteobacteria</taxon>
        <taxon>Vibrionales</taxon>
        <taxon>Vibrionaceae</taxon>
        <taxon>Vibrio</taxon>
    </lineage>
</organism>
<dbReference type="Proteomes" id="UP000189475">
    <property type="component" value="Unassembled WGS sequence"/>
</dbReference>
<keyword evidence="3" id="KW-1185">Reference proteome</keyword>
<feature type="coiled-coil region" evidence="1">
    <location>
        <begin position="8"/>
        <end position="35"/>
    </location>
</feature>
<evidence type="ECO:0000313" key="2">
    <source>
        <dbReference type="EMBL" id="SJL82428.1"/>
    </source>
</evidence>